<organism evidence="7 8">
    <name type="scientific">Zhouia amylolytica AD3</name>
    <dbReference type="NCBI Taxonomy" id="1286632"/>
    <lineage>
        <taxon>Bacteria</taxon>
        <taxon>Pseudomonadati</taxon>
        <taxon>Bacteroidota</taxon>
        <taxon>Flavobacteriia</taxon>
        <taxon>Flavobacteriales</taxon>
        <taxon>Flavobacteriaceae</taxon>
        <taxon>Zhouia</taxon>
    </lineage>
</organism>
<comment type="caution">
    <text evidence="7">The sequence shown here is derived from an EMBL/GenBank/DDBJ whole genome shotgun (WGS) entry which is preliminary data.</text>
</comment>
<dbReference type="InterPro" id="IPR013740">
    <property type="entry name" value="Redoxin"/>
</dbReference>
<keyword evidence="3" id="KW-1015">Disulfide bond</keyword>
<gene>
    <name evidence="7" type="ORF">P278_22770</name>
</gene>
<evidence type="ECO:0000313" key="7">
    <source>
        <dbReference type="EMBL" id="ETN94335.1"/>
    </source>
</evidence>
<keyword evidence="5" id="KW-0732">Signal</keyword>
<dbReference type="CDD" id="cd02966">
    <property type="entry name" value="TlpA_like_family"/>
    <property type="match status" value="1"/>
</dbReference>
<evidence type="ECO:0000259" key="6">
    <source>
        <dbReference type="PROSITE" id="PS51352"/>
    </source>
</evidence>
<dbReference type="eggNOG" id="COG0526">
    <property type="taxonomic scope" value="Bacteria"/>
</dbReference>
<sequence length="493" mass="57547">MKKKLSIIPLFLLLLISCNTQESGIGNNEITINGRVNNYNGENAELYLIHSQPGTKKYRESINIDSVGNFKIKLKSSIPLDAFILEKKSFANINFIYHPNDSIYLEFSPQKNNLDLLKTVRFKGGRHQTNNLLIDFQILREENNLGYGAIQPISYEKNAIDFKTEMDSLKLEQQELIKRFKNKNSLNTEEKEWITSFGYETYYYFLDDYGFGRENLPDGYFDYNNDVPNITISNIVSWRNLSERINSYSMNRITPEIQKKFSPIMDDIIDGKINSDSLIIEYFEKNIPNDLLKQLLLSHYYTAQFKENFIEGYRKNLTTLNSLVKLPIIKENLDNYYRETLDFINKPNLYSNEVLAKMKNTPIEETFSKILSINKGKVIYMDIWATWCSPCIKAMPHSKKLMEKFNGEDVSFVYVCIESKEDLWKRLVSDFNLGGGQHYLIDKDQSKFFRSALDVQGIPQYFIIDKNGNIVERGKDIHPSNRITEEKIKEKLK</sequence>
<evidence type="ECO:0000256" key="5">
    <source>
        <dbReference type="SAM" id="SignalP"/>
    </source>
</evidence>
<dbReference type="InterPro" id="IPR036249">
    <property type="entry name" value="Thioredoxin-like_sf"/>
</dbReference>
<feature type="chain" id="PRO_5004826846" description="Thioredoxin domain-containing protein" evidence="5">
    <location>
        <begin position="23"/>
        <end position="493"/>
    </location>
</feature>
<dbReference type="PROSITE" id="PS51257">
    <property type="entry name" value="PROKAR_LIPOPROTEIN"/>
    <property type="match status" value="1"/>
</dbReference>
<evidence type="ECO:0000256" key="2">
    <source>
        <dbReference type="ARBA" id="ARBA00022748"/>
    </source>
</evidence>
<keyword evidence="2" id="KW-0201">Cytochrome c-type biogenesis</keyword>
<feature type="domain" description="Thioredoxin" evidence="6">
    <location>
        <begin position="334"/>
        <end position="493"/>
    </location>
</feature>
<dbReference type="PROSITE" id="PS51352">
    <property type="entry name" value="THIOREDOXIN_2"/>
    <property type="match status" value="1"/>
</dbReference>
<dbReference type="InterPro" id="IPR013766">
    <property type="entry name" value="Thioredoxin_domain"/>
</dbReference>
<reference evidence="7 8" key="2">
    <citation type="journal article" date="2016" name="Genome Announc.">
        <title>Draft Genome Sequence of Zhouia amylolytica AD3, Isolated from Tidal Flat Sediment.</title>
        <authorList>
            <person name="Jia B."/>
            <person name="Jin H.M."/>
            <person name="Lee H.J."/>
            <person name="Jeon C.O."/>
        </authorList>
    </citation>
    <scope>NUCLEOTIDE SEQUENCE [LARGE SCALE GENOMIC DNA]</scope>
    <source>
        <strain evidence="7 8">AD3</strain>
    </source>
</reference>
<dbReference type="GO" id="GO:0016491">
    <property type="term" value="F:oxidoreductase activity"/>
    <property type="evidence" value="ECO:0007669"/>
    <property type="project" value="InterPro"/>
</dbReference>
<evidence type="ECO:0000313" key="8">
    <source>
        <dbReference type="Proteomes" id="UP000018850"/>
    </source>
</evidence>
<protein>
    <recommendedName>
        <fullName evidence="6">Thioredoxin domain-containing protein</fullName>
    </recommendedName>
</protein>
<accession>W2UJL4</accession>
<proteinExistence type="predicted"/>
<evidence type="ECO:0000256" key="1">
    <source>
        <dbReference type="ARBA" id="ARBA00004196"/>
    </source>
</evidence>
<dbReference type="SUPFAM" id="SSF52833">
    <property type="entry name" value="Thioredoxin-like"/>
    <property type="match status" value="1"/>
</dbReference>
<dbReference type="Pfam" id="PF08534">
    <property type="entry name" value="Redoxin"/>
    <property type="match status" value="1"/>
</dbReference>
<dbReference type="InterPro" id="IPR050553">
    <property type="entry name" value="Thioredoxin_ResA/DsbE_sf"/>
</dbReference>
<dbReference type="Proteomes" id="UP000018850">
    <property type="component" value="Unassembled WGS sequence"/>
</dbReference>
<dbReference type="EMBL" id="AYXY01000023">
    <property type="protein sequence ID" value="ETN94335.1"/>
    <property type="molecule type" value="Genomic_DNA"/>
</dbReference>
<keyword evidence="8" id="KW-1185">Reference proteome</keyword>
<evidence type="ECO:0000256" key="3">
    <source>
        <dbReference type="ARBA" id="ARBA00023157"/>
    </source>
</evidence>
<dbReference type="AlphaFoldDB" id="W2UJL4"/>
<dbReference type="GO" id="GO:0030313">
    <property type="term" value="C:cell envelope"/>
    <property type="evidence" value="ECO:0007669"/>
    <property type="project" value="UniProtKB-SubCell"/>
</dbReference>
<dbReference type="PANTHER" id="PTHR42852:SF6">
    <property type="entry name" value="THIOL:DISULFIDE INTERCHANGE PROTEIN DSBE"/>
    <property type="match status" value="1"/>
</dbReference>
<dbReference type="Gene3D" id="3.40.30.10">
    <property type="entry name" value="Glutaredoxin"/>
    <property type="match status" value="1"/>
</dbReference>
<dbReference type="GO" id="GO:0017004">
    <property type="term" value="P:cytochrome complex assembly"/>
    <property type="evidence" value="ECO:0007669"/>
    <property type="project" value="UniProtKB-KW"/>
</dbReference>
<comment type="subcellular location">
    <subcellularLocation>
        <location evidence="1">Cell envelope</location>
    </subcellularLocation>
</comment>
<dbReference type="RefSeq" id="WP_051413531.1">
    <property type="nucleotide sequence ID" value="NZ_AYXY01000023.1"/>
</dbReference>
<name>W2UJL4_9FLAO</name>
<keyword evidence="4" id="KW-0676">Redox-active center</keyword>
<reference evidence="8" key="1">
    <citation type="submission" date="2013-11" db="EMBL/GenBank/DDBJ databases">
        <title>Draft genome sequence from a member of Zhouia, isolated tidal flat.</title>
        <authorList>
            <person name="Jin H."/>
            <person name="Jeon C.O."/>
        </authorList>
    </citation>
    <scope>NUCLEOTIDE SEQUENCE [LARGE SCALE GENOMIC DNA]</scope>
    <source>
        <strain evidence="8">AD3</strain>
    </source>
</reference>
<dbReference type="PANTHER" id="PTHR42852">
    <property type="entry name" value="THIOL:DISULFIDE INTERCHANGE PROTEIN DSBE"/>
    <property type="match status" value="1"/>
</dbReference>
<evidence type="ECO:0000256" key="4">
    <source>
        <dbReference type="ARBA" id="ARBA00023284"/>
    </source>
</evidence>
<feature type="signal peptide" evidence="5">
    <location>
        <begin position="1"/>
        <end position="22"/>
    </location>
</feature>